<keyword evidence="2" id="KW-0539">Nucleus</keyword>
<evidence type="ECO:0000313" key="5">
    <source>
        <dbReference type="EMBL" id="EEF38339.1"/>
    </source>
</evidence>
<dbReference type="FunCoup" id="B9SDA2">
    <property type="interactions" value="1135"/>
</dbReference>
<evidence type="ECO:0000256" key="1">
    <source>
        <dbReference type="ARBA" id="ARBA00004123"/>
    </source>
</evidence>
<dbReference type="PROSITE" id="PS50013">
    <property type="entry name" value="CHROMO_2"/>
    <property type="match status" value="1"/>
</dbReference>
<dbReference type="InParanoid" id="B9SDA2"/>
<dbReference type="InterPro" id="IPR044251">
    <property type="entry name" value="LHP1-like"/>
</dbReference>
<dbReference type="SUPFAM" id="SSF54160">
    <property type="entry name" value="Chromo domain-like"/>
    <property type="match status" value="1"/>
</dbReference>
<protein>
    <submittedName>
        <fullName evidence="5">Heterochromatin protein, putative</fullName>
    </submittedName>
</protein>
<evidence type="ECO:0000313" key="6">
    <source>
        <dbReference type="Proteomes" id="UP000008311"/>
    </source>
</evidence>
<feature type="compositionally biased region" description="Basic residues" evidence="3">
    <location>
        <begin position="328"/>
        <end position="337"/>
    </location>
</feature>
<organism evidence="5 6">
    <name type="scientific">Ricinus communis</name>
    <name type="common">Castor bean</name>
    <dbReference type="NCBI Taxonomy" id="3988"/>
    <lineage>
        <taxon>Eukaryota</taxon>
        <taxon>Viridiplantae</taxon>
        <taxon>Streptophyta</taxon>
        <taxon>Embryophyta</taxon>
        <taxon>Tracheophyta</taxon>
        <taxon>Spermatophyta</taxon>
        <taxon>Magnoliopsida</taxon>
        <taxon>eudicotyledons</taxon>
        <taxon>Gunneridae</taxon>
        <taxon>Pentapetalae</taxon>
        <taxon>rosids</taxon>
        <taxon>fabids</taxon>
        <taxon>Malpighiales</taxon>
        <taxon>Euphorbiaceae</taxon>
        <taxon>Acalyphoideae</taxon>
        <taxon>Acalypheae</taxon>
        <taxon>Ricinus</taxon>
    </lineage>
</organism>
<dbReference type="GO" id="GO:0003682">
    <property type="term" value="F:chromatin binding"/>
    <property type="evidence" value="ECO:0000318"/>
    <property type="project" value="GO_Central"/>
</dbReference>
<feature type="compositionally biased region" description="Acidic residues" evidence="3">
    <location>
        <begin position="77"/>
        <end position="99"/>
    </location>
</feature>
<dbReference type="PRINTS" id="PR00504">
    <property type="entry name" value="CHROMODOMAIN"/>
</dbReference>
<dbReference type="SMART" id="SM00300">
    <property type="entry name" value="ChSh"/>
    <property type="match status" value="1"/>
</dbReference>
<evidence type="ECO:0000256" key="3">
    <source>
        <dbReference type="SAM" id="MobiDB-lite"/>
    </source>
</evidence>
<feature type="compositionally biased region" description="Basic residues" evidence="3">
    <location>
        <begin position="174"/>
        <end position="183"/>
    </location>
</feature>
<dbReference type="GO" id="GO:0005634">
    <property type="term" value="C:nucleus"/>
    <property type="evidence" value="ECO:0000318"/>
    <property type="project" value="GO_Central"/>
</dbReference>
<dbReference type="AlphaFoldDB" id="B9SDA2"/>
<dbReference type="InterPro" id="IPR016197">
    <property type="entry name" value="Chromo-like_dom_sf"/>
</dbReference>
<dbReference type="InterPro" id="IPR017984">
    <property type="entry name" value="Chromo_dom_subgr"/>
</dbReference>
<dbReference type="InterPro" id="IPR008251">
    <property type="entry name" value="Chromo_shadow_dom"/>
</dbReference>
<comment type="subcellular location">
    <subcellularLocation>
        <location evidence="1">Nucleus</location>
    </subcellularLocation>
</comment>
<feature type="region of interest" description="Disordered" evidence="3">
    <location>
        <begin position="170"/>
        <end position="199"/>
    </location>
</feature>
<dbReference type="GO" id="GO:0045814">
    <property type="term" value="P:negative regulation of gene expression, epigenetic"/>
    <property type="evidence" value="ECO:0000318"/>
    <property type="project" value="GO_Central"/>
</dbReference>
<feature type="region of interest" description="Disordered" evidence="3">
    <location>
        <begin position="300"/>
        <end position="337"/>
    </location>
</feature>
<gene>
    <name evidence="5" type="ORF">RCOM_1515380</name>
</gene>
<dbReference type="Proteomes" id="UP000008311">
    <property type="component" value="Unassembled WGS sequence"/>
</dbReference>
<dbReference type="OrthoDB" id="1918685at2759"/>
<feature type="region of interest" description="Disordered" evidence="3">
    <location>
        <begin position="1"/>
        <end position="114"/>
    </location>
</feature>
<accession>B9SDA2</accession>
<dbReference type="GO" id="GO:0043565">
    <property type="term" value="F:sequence-specific DNA binding"/>
    <property type="evidence" value="ECO:0000318"/>
    <property type="project" value="GO_Central"/>
</dbReference>
<dbReference type="PANTHER" id="PTHR47240">
    <property type="entry name" value="CHROMO DOMAIN-CONTAINING PROTEIN LHP1"/>
    <property type="match status" value="1"/>
</dbReference>
<dbReference type="CDD" id="cd00024">
    <property type="entry name" value="CD_CSD"/>
    <property type="match status" value="1"/>
</dbReference>
<sequence length="462" mass="50778">MKGKRKAAAAAAPTRRSPTNTAALSSDSSMEMDDSNNNKNNMMVEVVVVQGGNVGDEQLKKDCVLDTTTSTVNNNNVEEDEDDDDNDNEEEEDDDDEEEEKKGEGGVEEERPKLDEGFFEIEAIRRKRVRKGQLQYLIKWRGWPEAANTWEPLENLQSCSDVIDAFEESLRSGKSSRKRKRKYGVTNTQPKKKQSRSSAGYNVTGLDINVVDKLLPSASLNNKTSADSLTGSGHQGENNGDVSIVKIIKKADENGYINGSKQTLDKNEDNEYDPKLSELRGIVSTNDVSADNKLLINFQEDNTPGSDGPRNGLPKVDYADAVQNSRRTGAKRRKSGSVKRFKKESVMCEPVCLQSSPFFLQPSPLNVSVGLGGTTALGIENGNLAGSNSSYKPVGENSITITKIIKPIGFSASVMDDIQDVLVTFVAMRSDGKEVIVDNSFLKANNPLLLIDFYEQHLKYST</sequence>
<dbReference type="eggNOG" id="KOG1911">
    <property type="taxonomic scope" value="Eukaryota"/>
</dbReference>
<dbReference type="GO" id="GO:0031507">
    <property type="term" value="P:heterochromatin formation"/>
    <property type="evidence" value="ECO:0007669"/>
    <property type="project" value="InterPro"/>
</dbReference>
<dbReference type="Gene3D" id="2.40.50.40">
    <property type="match status" value="1"/>
</dbReference>
<dbReference type="InterPro" id="IPR000953">
    <property type="entry name" value="Chromo/chromo_shadow_dom"/>
</dbReference>
<dbReference type="SMART" id="SM00298">
    <property type="entry name" value="CHROMO"/>
    <property type="match status" value="1"/>
</dbReference>
<dbReference type="InterPro" id="IPR023779">
    <property type="entry name" value="Chromodomain_CS"/>
</dbReference>
<dbReference type="PANTHER" id="PTHR47240:SF2">
    <property type="entry name" value="CHROMO DOMAIN-CONTAINING PROTEIN LHP1"/>
    <property type="match status" value="1"/>
</dbReference>
<dbReference type="GO" id="GO:0045892">
    <property type="term" value="P:negative regulation of DNA-templated transcription"/>
    <property type="evidence" value="ECO:0000318"/>
    <property type="project" value="GO_Central"/>
</dbReference>
<feature type="domain" description="Chromo" evidence="4">
    <location>
        <begin position="119"/>
        <end position="178"/>
    </location>
</feature>
<feature type="compositionally biased region" description="Low complexity" evidence="3">
    <location>
        <begin position="8"/>
        <end position="51"/>
    </location>
</feature>
<reference evidence="6" key="1">
    <citation type="journal article" date="2010" name="Nat. Biotechnol.">
        <title>Draft genome sequence of the oilseed species Ricinus communis.</title>
        <authorList>
            <person name="Chan A.P."/>
            <person name="Crabtree J."/>
            <person name="Zhao Q."/>
            <person name="Lorenzi H."/>
            <person name="Orvis J."/>
            <person name="Puiu D."/>
            <person name="Melake-Berhan A."/>
            <person name="Jones K.M."/>
            <person name="Redman J."/>
            <person name="Chen G."/>
            <person name="Cahoon E.B."/>
            <person name="Gedil M."/>
            <person name="Stanke M."/>
            <person name="Haas B.J."/>
            <person name="Wortman J.R."/>
            <person name="Fraser-Liggett C.M."/>
            <person name="Ravel J."/>
            <person name="Rabinowicz P.D."/>
        </authorList>
    </citation>
    <scope>NUCLEOTIDE SEQUENCE [LARGE SCALE GENOMIC DNA]</scope>
    <source>
        <strain evidence="6">cv. Hale</strain>
    </source>
</reference>
<name>B9SDA2_RICCO</name>
<dbReference type="EMBL" id="EQ973927">
    <property type="protein sequence ID" value="EEF38339.1"/>
    <property type="molecule type" value="Genomic_DNA"/>
</dbReference>
<feature type="compositionally biased region" description="Basic and acidic residues" evidence="3">
    <location>
        <begin position="100"/>
        <end position="114"/>
    </location>
</feature>
<dbReference type="KEGG" id="rcu:8282025"/>
<keyword evidence="6" id="KW-1185">Reference proteome</keyword>
<proteinExistence type="predicted"/>
<dbReference type="PROSITE" id="PS00598">
    <property type="entry name" value="CHROMO_1"/>
    <property type="match status" value="1"/>
</dbReference>
<dbReference type="InterPro" id="IPR023780">
    <property type="entry name" value="Chromo_domain"/>
</dbReference>
<dbReference type="STRING" id="3988.B9SDA2"/>
<dbReference type="Pfam" id="PF00385">
    <property type="entry name" value="Chromo"/>
    <property type="match status" value="1"/>
</dbReference>
<evidence type="ECO:0000259" key="4">
    <source>
        <dbReference type="PROSITE" id="PS50013"/>
    </source>
</evidence>
<evidence type="ECO:0000256" key="2">
    <source>
        <dbReference type="ARBA" id="ARBA00023242"/>
    </source>
</evidence>
<dbReference type="GO" id="GO:0000792">
    <property type="term" value="C:heterochromatin"/>
    <property type="evidence" value="ECO:0007669"/>
    <property type="project" value="UniProtKB-ARBA"/>
</dbReference>